<evidence type="ECO:0000313" key="2">
    <source>
        <dbReference type="EMBL" id="MDQ9130017.1"/>
    </source>
</evidence>
<feature type="transmembrane region" description="Helical" evidence="1">
    <location>
        <begin position="43"/>
        <end position="64"/>
    </location>
</feature>
<organism evidence="2 3">
    <name type="scientific">Serratia fonticola</name>
    <dbReference type="NCBI Taxonomy" id="47917"/>
    <lineage>
        <taxon>Bacteria</taxon>
        <taxon>Pseudomonadati</taxon>
        <taxon>Pseudomonadota</taxon>
        <taxon>Gammaproteobacteria</taxon>
        <taxon>Enterobacterales</taxon>
        <taxon>Yersiniaceae</taxon>
        <taxon>Serratia</taxon>
    </lineage>
</organism>
<feature type="transmembrane region" description="Helical" evidence="1">
    <location>
        <begin position="12"/>
        <end position="31"/>
    </location>
</feature>
<keyword evidence="1" id="KW-0812">Transmembrane</keyword>
<proteinExistence type="predicted"/>
<protein>
    <submittedName>
        <fullName evidence="2">Uncharacterized protein</fullName>
    </submittedName>
</protein>
<comment type="caution">
    <text evidence="2">The sequence shown here is derived from an EMBL/GenBank/DDBJ whole genome shotgun (WGS) entry which is preliminary data.</text>
</comment>
<sequence length="68" mass="7211">MDAVATHHLLSPSGLVSVGGCNIAAPILISVDKNIILNMNISVCYGFIKLMLLVKTVDVFLISATTPR</sequence>
<name>A0AAJ1YH55_SERFO</name>
<accession>A0AAJ1YH55</accession>
<gene>
    <name evidence="2" type="ORF">RDT67_26795</name>
</gene>
<keyword evidence="1" id="KW-1133">Transmembrane helix</keyword>
<keyword evidence="1" id="KW-0472">Membrane</keyword>
<dbReference type="Proteomes" id="UP001224622">
    <property type="component" value="Unassembled WGS sequence"/>
</dbReference>
<reference evidence="2" key="1">
    <citation type="submission" date="2023-08" db="EMBL/GenBank/DDBJ databases">
        <title>The Comparative Genomic Analysis of Yersiniaceae from Polar Regions.</title>
        <authorList>
            <person name="Goncharov A."/>
            <person name="Aslanov B."/>
            <person name="Kolodzhieva V."/>
            <person name="Azarov D."/>
            <person name="Mochov A."/>
            <person name="Lebedeva E."/>
        </authorList>
    </citation>
    <scope>NUCLEOTIDE SEQUENCE</scope>
    <source>
        <strain evidence="2">Vf</strain>
    </source>
</reference>
<dbReference type="AlphaFoldDB" id="A0AAJ1YH55"/>
<evidence type="ECO:0000256" key="1">
    <source>
        <dbReference type="SAM" id="Phobius"/>
    </source>
</evidence>
<dbReference type="EMBL" id="JAVIGA010000048">
    <property type="protein sequence ID" value="MDQ9130017.1"/>
    <property type="molecule type" value="Genomic_DNA"/>
</dbReference>
<dbReference type="RefSeq" id="WP_309048575.1">
    <property type="nucleotide sequence ID" value="NZ_JAVIGA010000048.1"/>
</dbReference>
<evidence type="ECO:0000313" key="3">
    <source>
        <dbReference type="Proteomes" id="UP001224622"/>
    </source>
</evidence>